<dbReference type="EMBL" id="BT086145">
    <property type="protein sequence ID" value="ACR36498.1"/>
    <property type="molecule type" value="mRNA"/>
</dbReference>
<name>C4J5P8_MAIZE</name>
<dbReference type="AlphaFoldDB" id="C4J5P8"/>
<organism evidence="1">
    <name type="scientific">Zea mays</name>
    <name type="common">Maize</name>
    <dbReference type="NCBI Taxonomy" id="4577"/>
    <lineage>
        <taxon>Eukaryota</taxon>
        <taxon>Viridiplantae</taxon>
        <taxon>Streptophyta</taxon>
        <taxon>Embryophyta</taxon>
        <taxon>Tracheophyta</taxon>
        <taxon>Spermatophyta</taxon>
        <taxon>Magnoliopsida</taxon>
        <taxon>Liliopsida</taxon>
        <taxon>Poales</taxon>
        <taxon>Poaceae</taxon>
        <taxon>PACMAD clade</taxon>
        <taxon>Panicoideae</taxon>
        <taxon>Andropogonodae</taxon>
        <taxon>Andropogoneae</taxon>
        <taxon>Tripsacinae</taxon>
        <taxon>Zea</taxon>
    </lineage>
</organism>
<proteinExistence type="evidence at transcript level"/>
<reference evidence="1" key="2">
    <citation type="submission" date="2012-06" db="EMBL/GenBank/DDBJ databases">
        <authorList>
            <person name="Yu Y."/>
            <person name="Currie J."/>
            <person name="Lomeli R."/>
            <person name="Angelova A."/>
            <person name="Collura K."/>
            <person name="Wissotski M."/>
            <person name="Campos D."/>
            <person name="Kudrna D."/>
            <person name="Golser W."/>
            <person name="Ashely E."/>
            <person name="Descour A."/>
            <person name="Fernandes J."/>
            <person name="Soderlund C."/>
            <person name="Walbot V."/>
        </authorList>
    </citation>
    <scope>NUCLEOTIDE SEQUENCE</scope>
    <source>
        <strain evidence="1">B73</strain>
    </source>
</reference>
<protein>
    <submittedName>
        <fullName evidence="1">Uncharacterized protein</fullName>
    </submittedName>
</protein>
<reference evidence="1" key="1">
    <citation type="journal article" date="2009" name="PLoS Genet.">
        <title>Sequencing, mapping, and analysis of 27,455 maize full-length cDNAs.</title>
        <authorList>
            <person name="Soderlund C."/>
            <person name="Descour A."/>
            <person name="Kudrna D."/>
            <person name="Bomhoff M."/>
            <person name="Boyd L."/>
            <person name="Currie J."/>
            <person name="Angelova A."/>
            <person name="Collura K."/>
            <person name="Wissotski M."/>
            <person name="Ashley E."/>
            <person name="Morrow D."/>
            <person name="Fernandes J."/>
            <person name="Walbot V."/>
            <person name="Yu Y."/>
        </authorList>
    </citation>
    <scope>NUCLEOTIDE SEQUENCE</scope>
    <source>
        <strain evidence="1">B73</strain>
    </source>
</reference>
<evidence type="ECO:0000313" key="1">
    <source>
        <dbReference type="EMBL" id="ACR36498.1"/>
    </source>
</evidence>
<accession>C4J5P8</accession>
<sequence>MKLQLITWDGNMQLAIGITDGHYGLGLPELCSQSFSYVLIPRPQSSFPPSGAAGQTKGIPSLPLTLPSFQWRVQLHCCLSDSVCRFCNSLSFCNNSRCLAAPANEALTFESSSCNCLFFSISLSYFILHSADSSIASRFACSNCLRSSSRSSAVKEGSLDWRAQMRK</sequence>